<comment type="caution">
    <text evidence="3">The sequence shown here is derived from an EMBL/GenBank/DDBJ whole genome shotgun (WGS) entry which is preliminary data.</text>
</comment>
<feature type="binding site" evidence="2">
    <location>
        <begin position="7"/>
        <end position="14"/>
    </location>
    <ligand>
        <name>substrate</name>
    </ligand>
</feature>
<accession>A0A0R2NQP1</accession>
<dbReference type="GO" id="GO:0016791">
    <property type="term" value="F:phosphatase activity"/>
    <property type="evidence" value="ECO:0007669"/>
    <property type="project" value="TreeGrafter"/>
</dbReference>
<reference evidence="3 4" key="1">
    <citation type="journal article" date="2015" name="Genome Announc.">
        <title>Expanding the biotechnology potential of lactobacilli through comparative genomics of 213 strains and associated genera.</title>
        <authorList>
            <person name="Sun Z."/>
            <person name="Harris H.M."/>
            <person name="McCann A."/>
            <person name="Guo C."/>
            <person name="Argimon S."/>
            <person name="Zhang W."/>
            <person name="Yang X."/>
            <person name="Jeffery I.B."/>
            <person name="Cooney J.C."/>
            <person name="Kagawa T.F."/>
            <person name="Liu W."/>
            <person name="Song Y."/>
            <person name="Salvetti E."/>
            <person name="Wrobel A."/>
            <person name="Rasinkangas P."/>
            <person name="Parkhill J."/>
            <person name="Rea M.C."/>
            <person name="O'Sullivan O."/>
            <person name="Ritari J."/>
            <person name="Douillard F.P."/>
            <person name="Paul Ross R."/>
            <person name="Yang R."/>
            <person name="Briner A.E."/>
            <person name="Felis G.E."/>
            <person name="de Vos W.M."/>
            <person name="Barrangou R."/>
            <person name="Klaenhammer T.R."/>
            <person name="Caufield P.W."/>
            <person name="Cui Y."/>
            <person name="Zhang H."/>
            <person name="O'Toole P.W."/>
        </authorList>
    </citation>
    <scope>NUCLEOTIDE SEQUENCE [LARGE SCALE GENOMIC DNA]</scope>
    <source>
        <strain evidence="3 4">DSM 21115</strain>
    </source>
</reference>
<dbReference type="RefSeq" id="WP_024624762.1">
    <property type="nucleotide sequence ID" value="NZ_AYGX02000084.1"/>
</dbReference>
<dbReference type="InterPro" id="IPR050275">
    <property type="entry name" value="PGM_Phosphatase"/>
</dbReference>
<protein>
    <submittedName>
        <fullName evidence="3">Alpha-ribazole-5'-phosphate phosphatase</fullName>
    </submittedName>
</protein>
<dbReference type="SMART" id="SM00855">
    <property type="entry name" value="PGAM"/>
    <property type="match status" value="1"/>
</dbReference>
<evidence type="ECO:0000256" key="1">
    <source>
        <dbReference type="PIRSR" id="PIRSR613078-1"/>
    </source>
</evidence>
<feature type="binding site" evidence="2">
    <location>
        <position position="58"/>
    </location>
    <ligand>
        <name>substrate</name>
    </ligand>
</feature>
<proteinExistence type="predicted"/>
<dbReference type="InterPro" id="IPR013078">
    <property type="entry name" value="His_Pase_superF_clade-1"/>
</dbReference>
<organism evidence="3 4">
    <name type="scientific">Lactiplantibacillus fabifermentans DSM 21115</name>
    <dbReference type="NCBI Taxonomy" id="1413187"/>
    <lineage>
        <taxon>Bacteria</taxon>
        <taxon>Bacillati</taxon>
        <taxon>Bacillota</taxon>
        <taxon>Bacilli</taxon>
        <taxon>Lactobacillales</taxon>
        <taxon>Lactobacillaceae</taxon>
        <taxon>Lactiplantibacillus</taxon>
    </lineage>
</organism>
<dbReference type="GO" id="GO:0005737">
    <property type="term" value="C:cytoplasm"/>
    <property type="evidence" value="ECO:0007669"/>
    <property type="project" value="TreeGrafter"/>
</dbReference>
<evidence type="ECO:0000313" key="3">
    <source>
        <dbReference type="EMBL" id="KRO27186.1"/>
    </source>
</evidence>
<dbReference type="InterPro" id="IPR029033">
    <property type="entry name" value="His_PPase_superfam"/>
</dbReference>
<dbReference type="AlphaFoldDB" id="A0A0R2NQP1"/>
<dbReference type="Pfam" id="PF00300">
    <property type="entry name" value="His_Phos_1"/>
    <property type="match status" value="1"/>
</dbReference>
<dbReference type="Proteomes" id="UP000050920">
    <property type="component" value="Unassembled WGS sequence"/>
</dbReference>
<dbReference type="PANTHER" id="PTHR48100:SF1">
    <property type="entry name" value="HISTIDINE PHOSPHATASE FAMILY PROTEIN-RELATED"/>
    <property type="match status" value="1"/>
</dbReference>
<feature type="active site" description="Proton donor/acceptor" evidence="1">
    <location>
        <position position="84"/>
    </location>
</feature>
<keyword evidence="4" id="KW-1185">Reference proteome</keyword>
<dbReference type="SUPFAM" id="SSF53254">
    <property type="entry name" value="Phosphoglycerate mutase-like"/>
    <property type="match status" value="1"/>
</dbReference>
<gene>
    <name evidence="3" type="ORF">DY78_GL000294</name>
</gene>
<evidence type="ECO:0000313" key="4">
    <source>
        <dbReference type="Proteomes" id="UP000050920"/>
    </source>
</evidence>
<name>A0A0R2NQP1_9LACO</name>
<feature type="active site" description="Tele-phosphohistidine intermediate" evidence="1">
    <location>
        <position position="8"/>
    </location>
</feature>
<dbReference type="CDD" id="cd07067">
    <property type="entry name" value="HP_PGM_like"/>
    <property type="match status" value="1"/>
</dbReference>
<evidence type="ECO:0000256" key="2">
    <source>
        <dbReference type="PIRSR" id="PIRSR613078-2"/>
    </source>
</evidence>
<sequence length="224" mass="24721">MQIYFVRHGQTQFNLEHRFQGGSSDSPLQPIGLAGATAAGQYLKDVQFARVISSPQTRAFETAKLIVVENQWQPTINLEPQLMEMDFGTWDGQKEADVRPKDQLDLLIHHPDQYQPGLAGGGESYAEFVTRTTAAIHAAVSQVGLANPLPLLVVSHGLVTTMTIKTLMGVPLSKLRDPLIVDGQELNTIGHGIVDNDSLTIVETMDNQNFKIKTWNETSYLPKN</sequence>
<dbReference type="Gene3D" id="3.40.50.1240">
    <property type="entry name" value="Phosphoglycerate mutase-like"/>
    <property type="match status" value="1"/>
</dbReference>
<dbReference type="EMBL" id="AYGX02000084">
    <property type="protein sequence ID" value="KRO27186.1"/>
    <property type="molecule type" value="Genomic_DNA"/>
</dbReference>
<dbReference type="PANTHER" id="PTHR48100">
    <property type="entry name" value="BROAD-SPECIFICITY PHOSPHATASE YOR283W-RELATED"/>
    <property type="match status" value="1"/>
</dbReference>